<reference evidence="1 2" key="1">
    <citation type="submission" date="2019-01" db="EMBL/GenBank/DDBJ databases">
        <title>Complete genome sequencing of Aequorivita sp. H23M31.</title>
        <authorList>
            <person name="Bae J.-W."/>
        </authorList>
    </citation>
    <scope>NUCLEOTIDE SEQUENCE [LARGE SCALE GENOMIC DNA]</scope>
    <source>
        <strain evidence="1 2">H23M31</strain>
    </source>
</reference>
<sequence length="170" mass="18814">MKYYIAYETDYRPFVLFNLVADSLEDLQELGLENSPLVVTEDQLTDPADPGYISYQYGICHQRVFNGNLEARPASEITKQQADLAKALEYQKTRRVGNVLDEGTFVFDGKEFPLTPAARAVYAAVIEATPPSTSLITTTGTYALADTKIDAFKAAYYAALFTVNNAEMVS</sequence>
<organism evidence="1 2">
    <name type="scientific">Aequorivita ciconiae</name>
    <dbReference type="NCBI Taxonomy" id="2494375"/>
    <lineage>
        <taxon>Bacteria</taxon>
        <taxon>Pseudomonadati</taxon>
        <taxon>Bacteroidota</taxon>
        <taxon>Flavobacteriia</taxon>
        <taxon>Flavobacteriales</taxon>
        <taxon>Flavobacteriaceae</taxon>
        <taxon>Aequorivita</taxon>
    </lineage>
</organism>
<accession>A0A410G2A5</accession>
<dbReference type="EMBL" id="CP034951">
    <property type="protein sequence ID" value="QAA81427.1"/>
    <property type="molecule type" value="Genomic_DNA"/>
</dbReference>
<evidence type="ECO:0000313" key="1">
    <source>
        <dbReference type="EMBL" id="QAA81427.1"/>
    </source>
</evidence>
<evidence type="ECO:0008006" key="3">
    <source>
        <dbReference type="Google" id="ProtNLM"/>
    </source>
</evidence>
<evidence type="ECO:0000313" key="2">
    <source>
        <dbReference type="Proteomes" id="UP000285517"/>
    </source>
</evidence>
<keyword evidence="2" id="KW-1185">Reference proteome</keyword>
<dbReference type="AlphaFoldDB" id="A0A410G2A5"/>
<dbReference type="RefSeq" id="WP_128249815.1">
    <property type="nucleotide sequence ID" value="NZ_CP034951.1"/>
</dbReference>
<proteinExistence type="predicted"/>
<protein>
    <recommendedName>
        <fullName evidence="3">DUF4376 domain-containing protein</fullName>
    </recommendedName>
</protein>
<dbReference type="Proteomes" id="UP000285517">
    <property type="component" value="Chromosome"/>
</dbReference>
<name>A0A410G2A5_9FLAO</name>
<gene>
    <name evidence="1" type="ORF">EI546_06640</name>
</gene>
<dbReference type="KEGG" id="aev:EI546_06640"/>